<dbReference type="OrthoDB" id="9783151at2"/>
<keyword evidence="3" id="KW-0418">Kinase</keyword>
<accession>A0A2P1PNQ1</accession>
<evidence type="ECO:0000256" key="3">
    <source>
        <dbReference type="ARBA" id="ARBA00022777"/>
    </source>
</evidence>
<name>A0A2P1PNQ1_9GAMM</name>
<dbReference type="Proteomes" id="UP000241074">
    <property type="component" value="Chromosome"/>
</dbReference>
<evidence type="ECO:0000313" key="7">
    <source>
        <dbReference type="EMBL" id="AVP96469.1"/>
    </source>
</evidence>
<sequence>MSFHRIKDLFEELSALAPGARTERLLETDIGAETRAALRRLLDLDDAMAAHPEQVLPSRTDAVPEQIGPFTIDGLMAEGGMGRVYRAHRDVSGVRQMLAIKVVRRDRLDSATRARFQLERQVLAVLKHPHIAAMIDVGDTADGQPYLALEYIEGQHITTYAATKQLSLRARVQLFRDVASAVAYAHSNLIVHRDLKPSNVLVDANGTAKVIDFGIAKPLMSRFGESEVGETQTAQRFFSPHSAAPEQLQGGLVTPSCDVYGLGALLYELLCGKPIFDFTGMNGIGIEKAILNEEPRAPSARMGAEAASGYESDADLDAIALVCLRKRPEDRYSSVEKLIEDLDAWLAARPVLARRGGNWYRIQRFVARNRSVLAVAASVMVIVVLALGYSISERLHSLAQRARADQFSSVLINAIRAADPGRGNAKDMRVRDLFAVLAAQIHDDQNLAKGDRHDMLLRISEVFWRLGIADRAQAILDGLPVPDSRDASRYADHQFLRARVLQSQSKFTETAAVYDEIERVMGSRHVVDLKLGRARLAYADGKEQTIIPELQALAGLTLTRDQQNERQYTLGQSLQMLLRFDEAKVAYEAALADIEQNGDSPTIDALTLHKALLLLGTRMGDLALSEHHYQAIKTRNEKYFGEDSLAAASLLESRFLLEDMKGNNKEAAASQRKAVALYTRFLPADSPRLAMARFNLASAEYKTGDKAAGRQQYQEAVAIADAVWPDHDSNRFLFRIAYSAQLLSDGDLTAASDAVLPAIQNAAQHENLRQDEIYPLALAIRAGGEYARMRTPESKAAFERAFAVASEAAKWRETIEAITELRESLRRQGLVVPDLRPASS</sequence>
<evidence type="ECO:0000313" key="8">
    <source>
        <dbReference type="Proteomes" id="UP000241074"/>
    </source>
</evidence>
<evidence type="ECO:0000256" key="4">
    <source>
        <dbReference type="ARBA" id="ARBA00022840"/>
    </source>
</evidence>
<keyword evidence="5" id="KW-0812">Transmembrane</keyword>
<keyword evidence="1" id="KW-0808">Transferase</keyword>
<feature type="transmembrane region" description="Helical" evidence="5">
    <location>
        <begin position="371"/>
        <end position="391"/>
    </location>
</feature>
<keyword evidence="4" id="KW-0067">ATP-binding</keyword>
<dbReference type="InterPro" id="IPR000719">
    <property type="entry name" value="Prot_kinase_dom"/>
</dbReference>
<dbReference type="AlphaFoldDB" id="A0A2P1PNQ1"/>
<dbReference type="Gene3D" id="3.30.200.20">
    <property type="entry name" value="Phosphorylase Kinase, domain 1"/>
    <property type="match status" value="1"/>
</dbReference>
<protein>
    <recommendedName>
        <fullName evidence="6">Protein kinase domain-containing protein</fullName>
    </recommendedName>
</protein>
<evidence type="ECO:0000256" key="2">
    <source>
        <dbReference type="ARBA" id="ARBA00022741"/>
    </source>
</evidence>
<keyword evidence="2" id="KW-0547">Nucleotide-binding</keyword>
<keyword evidence="5" id="KW-1133">Transmembrane helix</keyword>
<dbReference type="SUPFAM" id="SSF56112">
    <property type="entry name" value="Protein kinase-like (PK-like)"/>
    <property type="match status" value="1"/>
</dbReference>
<dbReference type="EMBL" id="CP027860">
    <property type="protein sequence ID" value="AVP96469.1"/>
    <property type="molecule type" value="Genomic_DNA"/>
</dbReference>
<dbReference type="CDD" id="cd14014">
    <property type="entry name" value="STKc_PknB_like"/>
    <property type="match status" value="1"/>
</dbReference>
<proteinExistence type="predicted"/>
<evidence type="ECO:0000256" key="1">
    <source>
        <dbReference type="ARBA" id="ARBA00022679"/>
    </source>
</evidence>
<evidence type="ECO:0000256" key="5">
    <source>
        <dbReference type="SAM" id="Phobius"/>
    </source>
</evidence>
<dbReference type="Gene3D" id="1.25.40.10">
    <property type="entry name" value="Tetratricopeptide repeat domain"/>
    <property type="match status" value="1"/>
</dbReference>
<evidence type="ECO:0000259" key="6">
    <source>
        <dbReference type="PROSITE" id="PS50011"/>
    </source>
</evidence>
<dbReference type="SMART" id="SM00220">
    <property type="entry name" value="S_TKc"/>
    <property type="match status" value="1"/>
</dbReference>
<dbReference type="Pfam" id="PF00069">
    <property type="entry name" value="Pkinase"/>
    <property type="match status" value="1"/>
</dbReference>
<dbReference type="GO" id="GO:0005524">
    <property type="term" value="F:ATP binding"/>
    <property type="evidence" value="ECO:0007669"/>
    <property type="project" value="UniProtKB-KW"/>
</dbReference>
<organism evidence="7 8">
    <name type="scientific">Ahniella affigens</name>
    <dbReference type="NCBI Taxonomy" id="2021234"/>
    <lineage>
        <taxon>Bacteria</taxon>
        <taxon>Pseudomonadati</taxon>
        <taxon>Pseudomonadota</taxon>
        <taxon>Gammaproteobacteria</taxon>
        <taxon>Lysobacterales</taxon>
        <taxon>Rhodanobacteraceae</taxon>
        <taxon>Ahniella</taxon>
    </lineage>
</organism>
<feature type="domain" description="Protein kinase" evidence="6">
    <location>
        <begin position="70"/>
        <end position="346"/>
    </location>
</feature>
<reference evidence="7 8" key="2">
    <citation type="submission" date="2018-03" db="EMBL/GenBank/DDBJ databases">
        <authorList>
            <person name="Keele B.F."/>
        </authorList>
    </citation>
    <scope>NUCLEOTIDE SEQUENCE [LARGE SCALE GENOMIC DNA]</scope>
    <source>
        <strain evidence="7 8">D13</strain>
    </source>
</reference>
<gene>
    <name evidence="7" type="ORF">C7S18_04335</name>
</gene>
<dbReference type="SUPFAM" id="SSF48452">
    <property type="entry name" value="TPR-like"/>
    <property type="match status" value="1"/>
</dbReference>
<dbReference type="GO" id="GO:0004674">
    <property type="term" value="F:protein serine/threonine kinase activity"/>
    <property type="evidence" value="ECO:0007669"/>
    <property type="project" value="TreeGrafter"/>
</dbReference>
<keyword evidence="5" id="KW-0472">Membrane</keyword>
<dbReference type="InterPro" id="IPR011990">
    <property type="entry name" value="TPR-like_helical_dom_sf"/>
</dbReference>
<dbReference type="RefSeq" id="WP_106890398.1">
    <property type="nucleotide sequence ID" value="NZ_CP027860.1"/>
</dbReference>
<dbReference type="Gene3D" id="1.10.510.10">
    <property type="entry name" value="Transferase(Phosphotransferase) domain 1"/>
    <property type="match status" value="1"/>
</dbReference>
<dbReference type="InterPro" id="IPR008271">
    <property type="entry name" value="Ser/Thr_kinase_AS"/>
</dbReference>
<dbReference type="InterPro" id="IPR011009">
    <property type="entry name" value="Kinase-like_dom_sf"/>
</dbReference>
<keyword evidence="8" id="KW-1185">Reference proteome</keyword>
<dbReference type="PROSITE" id="PS00108">
    <property type="entry name" value="PROTEIN_KINASE_ST"/>
    <property type="match status" value="1"/>
</dbReference>
<dbReference type="KEGG" id="xba:C7S18_04335"/>
<dbReference type="PANTHER" id="PTHR43289:SF6">
    <property type="entry name" value="SERINE_THREONINE-PROTEIN KINASE NEKL-3"/>
    <property type="match status" value="1"/>
</dbReference>
<reference evidence="7 8" key="1">
    <citation type="submission" date="2018-03" db="EMBL/GenBank/DDBJ databases">
        <title>Ahniella affigens gen. nov., sp. nov., a gammaproteobacterium isolated from sandy soil near a stream.</title>
        <authorList>
            <person name="Ko Y."/>
            <person name="Kim J.-H."/>
        </authorList>
    </citation>
    <scope>NUCLEOTIDE SEQUENCE [LARGE SCALE GENOMIC DNA]</scope>
    <source>
        <strain evidence="7 8">D13</strain>
    </source>
</reference>
<dbReference type="PANTHER" id="PTHR43289">
    <property type="entry name" value="MITOGEN-ACTIVATED PROTEIN KINASE KINASE KINASE 20-RELATED"/>
    <property type="match status" value="1"/>
</dbReference>
<dbReference type="PROSITE" id="PS50011">
    <property type="entry name" value="PROTEIN_KINASE_DOM"/>
    <property type="match status" value="1"/>
</dbReference>